<organism evidence="1">
    <name type="scientific">mine drainage metagenome</name>
    <dbReference type="NCBI Taxonomy" id="410659"/>
    <lineage>
        <taxon>unclassified sequences</taxon>
        <taxon>metagenomes</taxon>
        <taxon>ecological metagenomes</taxon>
    </lineage>
</organism>
<feature type="non-terminal residue" evidence="1">
    <location>
        <position position="165"/>
    </location>
</feature>
<proteinExistence type="predicted"/>
<gene>
    <name evidence="1" type="ORF">B2A_09565</name>
</gene>
<sequence length="165" mass="18921">MSLFDQELAEVLPDDGPRYIMRRNPIRAMEMGTSRQEKLQAVQHQVDRQNQYLQEHSKASVQVAIGKITALCRKRRLDAWVQVTAQERVLTLTVDQSALAEQQKLDGCYVLKTDLTQPQADAQSVHARYKDLALVEWAFRTSKTVQLEMRPVHVRLASRTRGHAL</sequence>
<protein>
    <submittedName>
        <fullName evidence="1">Transposase IS4 family protein</fullName>
    </submittedName>
</protein>
<evidence type="ECO:0000313" key="1">
    <source>
        <dbReference type="EMBL" id="EQD44539.1"/>
    </source>
</evidence>
<reference evidence="1" key="1">
    <citation type="submission" date="2013-08" db="EMBL/GenBank/DDBJ databases">
        <authorList>
            <person name="Mendez C."/>
            <person name="Richter M."/>
            <person name="Ferrer M."/>
            <person name="Sanchez J."/>
        </authorList>
    </citation>
    <scope>NUCLEOTIDE SEQUENCE</scope>
</reference>
<name>T1AV02_9ZZZZ</name>
<dbReference type="AlphaFoldDB" id="T1AV02"/>
<reference evidence="1" key="2">
    <citation type="journal article" date="2014" name="ISME J.">
        <title>Microbial stratification in low pH oxic and suboxic macroscopic growths along an acid mine drainage.</title>
        <authorList>
            <person name="Mendez-Garcia C."/>
            <person name="Mesa V."/>
            <person name="Sprenger R.R."/>
            <person name="Richter M."/>
            <person name="Diez M.S."/>
            <person name="Solano J."/>
            <person name="Bargiela R."/>
            <person name="Golyshina O.V."/>
            <person name="Manteca A."/>
            <person name="Ramos J.L."/>
            <person name="Gallego J.R."/>
            <person name="Llorente I."/>
            <person name="Martins Dos Santos V.A."/>
            <person name="Jensen O.N."/>
            <person name="Pelaez A.I."/>
            <person name="Sanchez J."/>
            <person name="Ferrer M."/>
        </authorList>
    </citation>
    <scope>NUCLEOTIDE SEQUENCE</scope>
</reference>
<comment type="caution">
    <text evidence="1">The sequence shown here is derived from an EMBL/GenBank/DDBJ whole genome shotgun (WGS) entry which is preliminary data.</text>
</comment>
<dbReference type="EMBL" id="AUZZ01006907">
    <property type="protein sequence ID" value="EQD44539.1"/>
    <property type="molecule type" value="Genomic_DNA"/>
</dbReference>
<accession>T1AV02</accession>